<dbReference type="PANTHER" id="PTHR42711:SF18">
    <property type="entry name" value="ABC TRANSPORTER, ATP-BINDING PROTEIN"/>
    <property type="match status" value="1"/>
</dbReference>
<dbReference type="InterPro" id="IPR017871">
    <property type="entry name" value="ABC_transporter-like_CS"/>
</dbReference>
<dbReference type="RefSeq" id="WP_045029083.1">
    <property type="nucleotide sequence ID" value="NZ_JRHC01000001.1"/>
</dbReference>
<dbReference type="Proteomes" id="UP000032544">
    <property type="component" value="Unassembled WGS sequence"/>
</dbReference>
<dbReference type="Gene3D" id="3.40.50.300">
    <property type="entry name" value="P-loop containing nucleotide triphosphate hydrolases"/>
    <property type="match status" value="1"/>
</dbReference>
<keyword evidence="1" id="KW-0813">Transport</keyword>
<dbReference type="SUPFAM" id="SSF52540">
    <property type="entry name" value="P-loop containing nucleoside triphosphate hydrolases"/>
    <property type="match status" value="1"/>
</dbReference>
<dbReference type="PANTHER" id="PTHR42711">
    <property type="entry name" value="ABC TRANSPORTER ATP-BINDING PROTEIN"/>
    <property type="match status" value="1"/>
</dbReference>
<evidence type="ECO:0000313" key="6">
    <source>
        <dbReference type="Proteomes" id="UP000032544"/>
    </source>
</evidence>
<dbReference type="InterPro" id="IPR050763">
    <property type="entry name" value="ABC_transporter_ATP-binding"/>
</dbReference>
<gene>
    <name evidence="5" type="ORF">LH29_09690</name>
</gene>
<dbReference type="InterPro" id="IPR003439">
    <property type="entry name" value="ABC_transporter-like_ATP-bd"/>
</dbReference>
<dbReference type="InterPro" id="IPR003593">
    <property type="entry name" value="AAA+_ATPase"/>
</dbReference>
<sequence>MIQVENLVFQYPGNDGPTLKGLDFSIAKGEIFGFLGPSGAGKSTAQKVLYKILEGYKGQVNIDGKNLSEWNNSYFERIGVGFELPNHYLKLTGKENLELFAAFYPNGKKHNSTELFEMVDLADAMDKPVETYSKGMKMRLNFIRAIQHDPDILFFDEPTSGLDPVNAHKIKQHILDLKNHGKTIFVTTHSMETADGICDRVSFIVDGKLVLTDTPRNLKSRYGKEAVKVDLKNGQSEEFPLKDLGVNPQFLEFLKQDEVKRIHTLEATLEEVFIRVTGKSLGDE</sequence>
<protein>
    <submittedName>
        <fullName evidence="5">ATP-binding protein</fullName>
    </submittedName>
</protein>
<accession>A0A0D8JFS6</accession>
<name>A0A0D8JFS6_9BACT</name>
<dbReference type="CDD" id="cd03230">
    <property type="entry name" value="ABC_DR_subfamily_A"/>
    <property type="match status" value="1"/>
</dbReference>
<comment type="caution">
    <text evidence="5">The sequence shown here is derived from an EMBL/GenBank/DDBJ whole genome shotgun (WGS) entry which is preliminary data.</text>
</comment>
<dbReference type="OrthoDB" id="9801987at2"/>
<reference evidence="5 6" key="1">
    <citation type="submission" date="2014-09" db="EMBL/GenBank/DDBJ databases">
        <title>Draft Genome Sequence of Draconibacterium sp. JN14CK-3.</title>
        <authorList>
            <person name="Dong C."/>
            <person name="Lai Q."/>
            <person name="Shao Z."/>
        </authorList>
    </citation>
    <scope>NUCLEOTIDE SEQUENCE [LARGE SCALE GENOMIC DNA]</scope>
    <source>
        <strain evidence="5 6">JN14CK-3</strain>
    </source>
</reference>
<keyword evidence="6" id="KW-1185">Reference proteome</keyword>
<dbReference type="InterPro" id="IPR027417">
    <property type="entry name" value="P-loop_NTPase"/>
</dbReference>
<organism evidence="5 6">
    <name type="scientific">Draconibacterium sediminis</name>
    <dbReference type="NCBI Taxonomy" id="1544798"/>
    <lineage>
        <taxon>Bacteria</taxon>
        <taxon>Pseudomonadati</taxon>
        <taxon>Bacteroidota</taxon>
        <taxon>Bacteroidia</taxon>
        <taxon>Marinilabiliales</taxon>
        <taxon>Prolixibacteraceae</taxon>
        <taxon>Draconibacterium</taxon>
    </lineage>
</organism>
<dbReference type="Pfam" id="PF00005">
    <property type="entry name" value="ABC_tran"/>
    <property type="match status" value="1"/>
</dbReference>
<dbReference type="PROSITE" id="PS50893">
    <property type="entry name" value="ABC_TRANSPORTER_2"/>
    <property type="match status" value="1"/>
</dbReference>
<dbReference type="AlphaFoldDB" id="A0A0D8JFS6"/>
<evidence type="ECO:0000313" key="5">
    <source>
        <dbReference type="EMBL" id="KJF45594.1"/>
    </source>
</evidence>
<dbReference type="EMBL" id="JRHC01000001">
    <property type="protein sequence ID" value="KJF45594.1"/>
    <property type="molecule type" value="Genomic_DNA"/>
</dbReference>
<evidence type="ECO:0000256" key="1">
    <source>
        <dbReference type="ARBA" id="ARBA00022448"/>
    </source>
</evidence>
<dbReference type="SMART" id="SM00382">
    <property type="entry name" value="AAA"/>
    <property type="match status" value="1"/>
</dbReference>
<evidence type="ECO:0000259" key="4">
    <source>
        <dbReference type="PROSITE" id="PS50893"/>
    </source>
</evidence>
<keyword evidence="3 5" id="KW-0067">ATP-binding</keyword>
<evidence type="ECO:0000256" key="3">
    <source>
        <dbReference type="ARBA" id="ARBA00022840"/>
    </source>
</evidence>
<proteinExistence type="predicted"/>
<dbReference type="PROSITE" id="PS00211">
    <property type="entry name" value="ABC_TRANSPORTER_1"/>
    <property type="match status" value="1"/>
</dbReference>
<dbReference type="GO" id="GO:0016887">
    <property type="term" value="F:ATP hydrolysis activity"/>
    <property type="evidence" value="ECO:0007669"/>
    <property type="project" value="InterPro"/>
</dbReference>
<dbReference type="STRING" id="1544798.LH29_09690"/>
<evidence type="ECO:0000256" key="2">
    <source>
        <dbReference type="ARBA" id="ARBA00022741"/>
    </source>
</evidence>
<dbReference type="GO" id="GO:0005524">
    <property type="term" value="F:ATP binding"/>
    <property type="evidence" value="ECO:0007669"/>
    <property type="project" value="UniProtKB-KW"/>
</dbReference>
<feature type="domain" description="ABC transporter" evidence="4">
    <location>
        <begin position="2"/>
        <end position="231"/>
    </location>
</feature>
<keyword evidence="2" id="KW-0547">Nucleotide-binding</keyword>